<dbReference type="GO" id="GO:0009294">
    <property type="term" value="P:DNA-mediated transformation"/>
    <property type="evidence" value="ECO:0007669"/>
    <property type="project" value="InterPro"/>
</dbReference>
<dbReference type="InterPro" id="IPR057666">
    <property type="entry name" value="DrpA_SLOG"/>
</dbReference>
<sequence length="258" mass="28434">MANLVKSKKRTSEPLLFNFRGNSEIGKTDLDVGKVSEFDSYLKEHKLSLLDPNLIGDLFKIEKNAKSFLTVFAKGDLSLMKMPLISVVGTRTPTEEGKKMAAAITRILVRKGYCIVSGLATGIDTIAHTTALEMGGKTIAVLGTPIHKIYPKENIELAKEIIVKGLLLSPSLPTELKGRHLFPRRNRLMAAMTIGTVVVEAGETSGVIHQAKEAVIHHRKLFFSSMLANQNFQWVQSFLNSGDAIKLTRTTDIEKYIA</sequence>
<dbReference type="InterPro" id="IPR003488">
    <property type="entry name" value="DprA"/>
</dbReference>
<dbReference type="Pfam" id="PF02481">
    <property type="entry name" value="DNA_processg_A"/>
    <property type="match status" value="1"/>
</dbReference>
<keyword evidence="4" id="KW-1185">Reference proteome</keyword>
<dbReference type="Gene3D" id="3.40.50.450">
    <property type="match status" value="1"/>
</dbReference>
<organism evidence="3 4">
    <name type="scientific">Leptospira perdikensis</name>
    <dbReference type="NCBI Taxonomy" id="2484948"/>
    <lineage>
        <taxon>Bacteria</taxon>
        <taxon>Pseudomonadati</taxon>
        <taxon>Spirochaetota</taxon>
        <taxon>Spirochaetia</taxon>
        <taxon>Leptospirales</taxon>
        <taxon>Leptospiraceae</taxon>
        <taxon>Leptospira</taxon>
    </lineage>
</organism>
<dbReference type="PANTHER" id="PTHR43022:SF1">
    <property type="entry name" value="PROTEIN SMF"/>
    <property type="match status" value="1"/>
</dbReference>
<dbReference type="AlphaFoldDB" id="A0A4R9JAT2"/>
<evidence type="ECO:0000256" key="1">
    <source>
        <dbReference type="ARBA" id="ARBA00006525"/>
    </source>
</evidence>
<dbReference type="EMBL" id="RQGA01000018">
    <property type="protein sequence ID" value="TGL35595.1"/>
    <property type="molecule type" value="Genomic_DNA"/>
</dbReference>
<protein>
    <submittedName>
        <fullName evidence="3">DNA-processing protein DprA</fullName>
    </submittedName>
</protein>
<evidence type="ECO:0000313" key="4">
    <source>
        <dbReference type="Proteomes" id="UP000298125"/>
    </source>
</evidence>
<dbReference type="OrthoDB" id="9785707at2"/>
<dbReference type="PANTHER" id="PTHR43022">
    <property type="entry name" value="PROTEIN SMF"/>
    <property type="match status" value="1"/>
</dbReference>
<evidence type="ECO:0000259" key="2">
    <source>
        <dbReference type="Pfam" id="PF02481"/>
    </source>
</evidence>
<name>A0A4R9JAT2_9LEPT</name>
<comment type="caution">
    <text evidence="3">The sequence shown here is derived from an EMBL/GenBank/DDBJ whole genome shotgun (WGS) entry which is preliminary data.</text>
</comment>
<dbReference type="SUPFAM" id="SSF102405">
    <property type="entry name" value="MCP/YpsA-like"/>
    <property type="match status" value="1"/>
</dbReference>
<comment type="similarity">
    <text evidence="1">Belongs to the DprA/Smf family.</text>
</comment>
<feature type="domain" description="Smf/DprA SLOG" evidence="2">
    <location>
        <begin position="67"/>
        <end position="253"/>
    </location>
</feature>
<proteinExistence type="inferred from homology"/>
<accession>A0A4R9JAT2</accession>
<gene>
    <name evidence="3" type="ORF">EHQ49_17620</name>
</gene>
<dbReference type="Proteomes" id="UP000298125">
    <property type="component" value="Unassembled WGS sequence"/>
</dbReference>
<evidence type="ECO:0000313" key="3">
    <source>
        <dbReference type="EMBL" id="TGL35595.1"/>
    </source>
</evidence>
<reference evidence="3" key="1">
    <citation type="journal article" date="2019" name="PLoS Negl. Trop. Dis.">
        <title>Revisiting the worldwide diversity of Leptospira species in the environment.</title>
        <authorList>
            <person name="Vincent A.T."/>
            <person name="Schiettekatte O."/>
            <person name="Bourhy P."/>
            <person name="Veyrier F.J."/>
            <person name="Picardeau M."/>
        </authorList>
    </citation>
    <scope>NUCLEOTIDE SEQUENCE [LARGE SCALE GENOMIC DNA]</scope>
    <source>
        <strain evidence="3">201702692</strain>
    </source>
</reference>